<evidence type="ECO:0000256" key="5">
    <source>
        <dbReference type="ARBA" id="ARBA00023002"/>
    </source>
</evidence>
<dbReference type="GO" id="GO:0005739">
    <property type="term" value="C:mitochondrion"/>
    <property type="evidence" value="ECO:0007669"/>
    <property type="project" value="UniProtKB-SubCell"/>
</dbReference>
<sequence length="127" mass="13239">QALALLRAALSEPYPSGKGTAPLNFNLEVVEGTPTADQLSSIITYLPSKSDVSPSPASLFLSAHPASMSAEGGTLAEVAKIGADKPKIFKWPIVVDWNAGKASVGDVDGVKGILEHLRQKRDGETGN</sequence>
<evidence type="ECO:0008006" key="9">
    <source>
        <dbReference type="Google" id="ProtNLM"/>
    </source>
</evidence>
<dbReference type="InterPro" id="IPR036249">
    <property type="entry name" value="Thioredoxin-like_sf"/>
</dbReference>
<evidence type="ECO:0000313" key="7">
    <source>
        <dbReference type="EMBL" id="KAJ7102592.1"/>
    </source>
</evidence>
<comment type="function">
    <text evidence="1">Putative mitochondrial redox protein which could be involved in the reduction of small toxic molecules.</text>
</comment>
<reference evidence="7" key="1">
    <citation type="submission" date="2023-03" db="EMBL/GenBank/DDBJ databases">
        <title>Massive genome expansion in bonnet fungi (Mycena s.s.) driven by repeated elements and novel gene families across ecological guilds.</title>
        <authorList>
            <consortium name="Lawrence Berkeley National Laboratory"/>
            <person name="Harder C.B."/>
            <person name="Miyauchi S."/>
            <person name="Viragh M."/>
            <person name="Kuo A."/>
            <person name="Thoen E."/>
            <person name="Andreopoulos B."/>
            <person name="Lu D."/>
            <person name="Skrede I."/>
            <person name="Drula E."/>
            <person name="Henrissat B."/>
            <person name="Morin E."/>
            <person name="Kohler A."/>
            <person name="Barry K."/>
            <person name="LaButti K."/>
            <person name="Morin E."/>
            <person name="Salamov A."/>
            <person name="Lipzen A."/>
            <person name="Mereny Z."/>
            <person name="Hegedus B."/>
            <person name="Baldrian P."/>
            <person name="Stursova M."/>
            <person name="Weitz H."/>
            <person name="Taylor A."/>
            <person name="Grigoriev I.V."/>
            <person name="Nagy L.G."/>
            <person name="Martin F."/>
            <person name="Kauserud H."/>
        </authorList>
    </citation>
    <scope>NUCLEOTIDE SEQUENCE</scope>
    <source>
        <strain evidence="7">CBHHK173m</strain>
    </source>
</reference>
<dbReference type="InterPro" id="IPR012882">
    <property type="entry name" value="Fmp46"/>
</dbReference>
<comment type="caution">
    <text evidence="7">The sequence shown here is derived from an EMBL/GenBank/DDBJ whole genome shotgun (WGS) entry which is preliminary data.</text>
</comment>
<gene>
    <name evidence="7" type="ORF">B0H15DRAFT_768403</name>
</gene>
<comment type="subcellular location">
    <subcellularLocation>
        <location evidence="2">Mitochondrion</location>
    </subcellularLocation>
</comment>
<dbReference type="PANTHER" id="PTHR28071:SF1">
    <property type="entry name" value="REDOX PROTEIN FMP46, MITOCHONDRIAL-RELATED"/>
    <property type="match status" value="1"/>
</dbReference>
<evidence type="ECO:0000256" key="2">
    <source>
        <dbReference type="ARBA" id="ARBA00004173"/>
    </source>
</evidence>
<comment type="similarity">
    <text evidence="3">Belongs to the FMP46 family.</text>
</comment>
<evidence type="ECO:0000256" key="3">
    <source>
        <dbReference type="ARBA" id="ARBA00009734"/>
    </source>
</evidence>
<dbReference type="EMBL" id="JARJCN010000003">
    <property type="protein sequence ID" value="KAJ7102592.1"/>
    <property type="molecule type" value="Genomic_DNA"/>
</dbReference>
<dbReference type="GO" id="GO:0016491">
    <property type="term" value="F:oxidoreductase activity"/>
    <property type="evidence" value="ECO:0007669"/>
    <property type="project" value="UniProtKB-KW"/>
</dbReference>
<keyword evidence="4" id="KW-0809">Transit peptide</keyword>
<dbReference type="PANTHER" id="PTHR28071">
    <property type="entry name" value="REDOX PROTEIN FMP46, MITOCHONDRIAL-RELATED"/>
    <property type="match status" value="1"/>
</dbReference>
<evidence type="ECO:0000256" key="6">
    <source>
        <dbReference type="ARBA" id="ARBA00023128"/>
    </source>
</evidence>
<evidence type="ECO:0000256" key="4">
    <source>
        <dbReference type="ARBA" id="ARBA00022946"/>
    </source>
</evidence>
<feature type="non-terminal residue" evidence="7">
    <location>
        <position position="1"/>
    </location>
</feature>
<dbReference type="Gene3D" id="3.40.30.10">
    <property type="entry name" value="Glutaredoxin"/>
    <property type="match status" value="1"/>
</dbReference>
<keyword evidence="8" id="KW-1185">Reference proteome</keyword>
<evidence type="ECO:0000313" key="8">
    <source>
        <dbReference type="Proteomes" id="UP001222325"/>
    </source>
</evidence>
<keyword evidence="5" id="KW-0560">Oxidoreductase</keyword>
<accession>A0AAD6UNJ1</accession>
<dbReference type="SUPFAM" id="SSF52833">
    <property type="entry name" value="Thioredoxin-like"/>
    <property type="match status" value="1"/>
</dbReference>
<dbReference type="Pfam" id="PF07955">
    <property type="entry name" value="DUF1687"/>
    <property type="match status" value="1"/>
</dbReference>
<dbReference type="Proteomes" id="UP001222325">
    <property type="component" value="Unassembled WGS sequence"/>
</dbReference>
<dbReference type="AlphaFoldDB" id="A0AAD6UNJ1"/>
<protein>
    <recommendedName>
        <fullName evidence="9">Thioredoxin-like protein</fullName>
    </recommendedName>
</protein>
<keyword evidence="6" id="KW-0496">Mitochondrion</keyword>
<evidence type="ECO:0000256" key="1">
    <source>
        <dbReference type="ARBA" id="ARBA00002963"/>
    </source>
</evidence>
<organism evidence="7 8">
    <name type="scientific">Mycena belliarum</name>
    <dbReference type="NCBI Taxonomy" id="1033014"/>
    <lineage>
        <taxon>Eukaryota</taxon>
        <taxon>Fungi</taxon>
        <taxon>Dikarya</taxon>
        <taxon>Basidiomycota</taxon>
        <taxon>Agaricomycotina</taxon>
        <taxon>Agaricomycetes</taxon>
        <taxon>Agaricomycetidae</taxon>
        <taxon>Agaricales</taxon>
        <taxon>Marasmiineae</taxon>
        <taxon>Mycenaceae</taxon>
        <taxon>Mycena</taxon>
    </lineage>
</organism>
<name>A0AAD6UNJ1_9AGAR</name>
<proteinExistence type="inferred from homology"/>